<name>A0ABW4I7U2_9SPHN</name>
<dbReference type="Proteomes" id="UP001597115">
    <property type="component" value="Unassembled WGS sequence"/>
</dbReference>
<gene>
    <name evidence="5" type="ORF">ACFSCW_15625</name>
</gene>
<proteinExistence type="predicted"/>
<dbReference type="Gene3D" id="1.10.357.10">
    <property type="entry name" value="Tetracycline Repressor, domain 2"/>
    <property type="match status" value="1"/>
</dbReference>
<reference evidence="6" key="1">
    <citation type="journal article" date="2019" name="Int. J. Syst. Evol. Microbiol.">
        <title>The Global Catalogue of Microorganisms (GCM) 10K type strain sequencing project: providing services to taxonomists for standard genome sequencing and annotation.</title>
        <authorList>
            <consortium name="The Broad Institute Genomics Platform"/>
            <consortium name="The Broad Institute Genome Sequencing Center for Infectious Disease"/>
            <person name="Wu L."/>
            <person name="Ma J."/>
        </authorList>
    </citation>
    <scope>NUCLEOTIDE SEQUENCE [LARGE SCALE GENOMIC DNA]</scope>
    <source>
        <strain evidence="6">CGMCC 1.16275</strain>
    </source>
</reference>
<feature type="region of interest" description="Disordered" evidence="3">
    <location>
        <begin position="1"/>
        <end position="29"/>
    </location>
</feature>
<dbReference type="RefSeq" id="WP_380891123.1">
    <property type="nucleotide sequence ID" value="NZ_JBHUDY010000002.1"/>
</dbReference>
<feature type="DNA-binding region" description="H-T-H motif" evidence="2">
    <location>
        <begin position="66"/>
        <end position="85"/>
    </location>
</feature>
<dbReference type="EMBL" id="JBHUDY010000002">
    <property type="protein sequence ID" value="MFD1613235.1"/>
    <property type="molecule type" value="Genomic_DNA"/>
</dbReference>
<comment type="caution">
    <text evidence="5">The sequence shown here is derived from an EMBL/GenBank/DDBJ whole genome shotgun (WGS) entry which is preliminary data.</text>
</comment>
<dbReference type="SUPFAM" id="SSF46689">
    <property type="entry name" value="Homeodomain-like"/>
    <property type="match status" value="1"/>
</dbReference>
<keyword evidence="1 2" id="KW-0238">DNA-binding</keyword>
<dbReference type="InterPro" id="IPR001647">
    <property type="entry name" value="HTH_TetR"/>
</dbReference>
<accession>A0ABW4I7U2</accession>
<keyword evidence="6" id="KW-1185">Reference proteome</keyword>
<evidence type="ECO:0000256" key="2">
    <source>
        <dbReference type="PROSITE-ProRule" id="PRU00335"/>
    </source>
</evidence>
<evidence type="ECO:0000313" key="5">
    <source>
        <dbReference type="EMBL" id="MFD1613235.1"/>
    </source>
</evidence>
<feature type="domain" description="HTH tetR-type" evidence="4">
    <location>
        <begin position="43"/>
        <end position="103"/>
    </location>
</feature>
<organism evidence="5 6">
    <name type="scientific">Sphingomonas tabacisoli</name>
    <dbReference type="NCBI Taxonomy" id="2249466"/>
    <lineage>
        <taxon>Bacteria</taxon>
        <taxon>Pseudomonadati</taxon>
        <taxon>Pseudomonadota</taxon>
        <taxon>Alphaproteobacteria</taxon>
        <taxon>Sphingomonadales</taxon>
        <taxon>Sphingomonadaceae</taxon>
        <taxon>Sphingomonas</taxon>
    </lineage>
</organism>
<evidence type="ECO:0000256" key="1">
    <source>
        <dbReference type="ARBA" id="ARBA00023125"/>
    </source>
</evidence>
<dbReference type="PROSITE" id="PS50977">
    <property type="entry name" value="HTH_TETR_2"/>
    <property type="match status" value="1"/>
</dbReference>
<sequence length="245" mass="27355">MSKAAGVETVHIPARSGPAKPKPTTTRRVSHNLNGQRLGKKGRDTRDRILAATVAVLQSEEDSGVSLSEVARRASLGMTSIYSYFADLTELLLAVLEPVAAEAEASYLKMLREPWPDEELGERSAMFVSAFHDFWQRHTRILHLRNTMSDRQDARMMAHRVRSAQPVIRNIIRQMGHDPKVVKTSAAGMATVLYTGIERMIAVVTDRTLAKVVPGEFAPDVAHFLEAEARLLELGIREYRRSAQR</sequence>
<evidence type="ECO:0000313" key="6">
    <source>
        <dbReference type="Proteomes" id="UP001597115"/>
    </source>
</evidence>
<dbReference type="InterPro" id="IPR009057">
    <property type="entry name" value="Homeodomain-like_sf"/>
</dbReference>
<evidence type="ECO:0000259" key="4">
    <source>
        <dbReference type="PROSITE" id="PS50977"/>
    </source>
</evidence>
<protein>
    <submittedName>
        <fullName evidence="5">TetR/AcrR family transcriptional regulator</fullName>
    </submittedName>
</protein>
<evidence type="ECO:0000256" key="3">
    <source>
        <dbReference type="SAM" id="MobiDB-lite"/>
    </source>
</evidence>